<accession>A0A4S8IU66</accession>
<evidence type="ECO:0000313" key="2">
    <source>
        <dbReference type="Proteomes" id="UP000317650"/>
    </source>
</evidence>
<name>A0A4S8IU66_MUSBA</name>
<dbReference type="AlphaFoldDB" id="A0A4S8IU66"/>
<sequence length="135" mass="13766">MTTTRRREKREAIVFGIYLSLATRGGERRAPGLQTNGGAEWPAGPTRLAPHTTVSTSGVAAALRCPPFSPLLGPEIGRSSVSDGGDAADGGTAGRVALTGILALASLGGLVSGRFLLAQGSPFHKRPVPVLGEHG</sequence>
<evidence type="ECO:0000313" key="1">
    <source>
        <dbReference type="EMBL" id="THU52261.1"/>
    </source>
</evidence>
<organism evidence="1 2">
    <name type="scientific">Musa balbisiana</name>
    <name type="common">Banana</name>
    <dbReference type="NCBI Taxonomy" id="52838"/>
    <lineage>
        <taxon>Eukaryota</taxon>
        <taxon>Viridiplantae</taxon>
        <taxon>Streptophyta</taxon>
        <taxon>Embryophyta</taxon>
        <taxon>Tracheophyta</taxon>
        <taxon>Spermatophyta</taxon>
        <taxon>Magnoliopsida</taxon>
        <taxon>Liliopsida</taxon>
        <taxon>Zingiberales</taxon>
        <taxon>Musaceae</taxon>
        <taxon>Musa</taxon>
    </lineage>
</organism>
<reference evidence="1 2" key="1">
    <citation type="journal article" date="2019" name="Nat. Plants">
        <title>Genome sequencing of Musa balbisiana reveals subgenome evolution and function divergence in polyploid bananas.</title>
        <authorList>
            <person name="Yao X."/>
        </authorList>
    </citation>
    <scope>NUCLEOTIDE SEQUENCE [LARGE SCALE GENOMIC DNA]</scope>
    <source>
        <strain evidence="2">cv. DH-PKW</strain>
        <tissue evidence="1">Leaves</tissue>
    </source>
</reference>
<gene>
    <name evidence="1" type="ORF">C4D60_Mb10t02110</name>
</gene>
<protein>
    <submittedName>
        <fullName evidence="1">Uncharacterized protein</fullName>
    </submittedName>
</protein>
<dbReference type="EMBL" id="PYDT01000008">
    <property type="protein sequence ID" value="THU52261.1"/>
    <property type="molecule type" value="Genomic_DNA"/>
</dbReference>
<keyword evidence="2" id="KW-1185">Reference proteome</keyword>
<proteinExistence type="predicted"/>
<dbReference type="Proteomes" id="UP000317650">
    <property type="component" value="Chromosome 10"/>
</dbReference>
<comment type="caution">
    <text evidence="1">The sequence shown here is derived from an EMBL/GenBank/DDBJ whole genome shotgun (WGS) entry which is preliminary data.</text>
</comment>